<dbReference type="Pfam" id="PF00883">
    <property type="entry name" value="Peptidase_M17"/>
    <property type="match status" value="1"/>
</dbReference>
<evidence type="ECO:0000313" key="10">
    <source>
        <dbReference type="EMBL" id="SDH25560.1"/>
    </source>
</evidence>
<evidence type="ECO:0000313" key="11">
    <source>
        <dbReference type="Proteomes" id="UP000199009"/>
    </source>
</evidence>
<dbReference type="InterPro" id="IPR000819">
    <property type="entry name" value="Peptidase_M17_C"/>
</dbReference>
<keyword evidence="5 8" id="KW-0645">Protease</keyword>
<accession>A0A1G8AYW6</accession>
<sequence>MISQALRPRVRVPLTANASAAPEPRMEGMSFPDLQFSTAPIRESDADAILLAVPALDRDDSPALADWPGLREALLGVGFTGSPASFQRIFAPESTALPLAVVGLGSDPSASVVREAVGTGIRSLTGFETVAVAVLGDADFSRPAAEGATLGGYRFDGYKTEQPKPRASRVVIHAGDAPDDADVAAVRAEAAAVALVKDLVTIPAEWLGPADFADRAREAVDGLAVTVEILDEEQLAAGGYGGIVGVGQGSDRPPRLVRLDYAPEGAARHVALVGKGITFDTGGLSLKPAAGMVGMKYDMCGAATALAVLRAIATLGLPVRVTAFLCVADNMPSGRATRPGDVLRMLDGTTVEVLNTDAEGRLVLADGLVAASREQPDVIVDVATLTGAITIALGTRHTGVMGDDTAVADYLTAASDVGELAWQLPLPAHMVDELDSPIADLQNAKIGDPAGGSMFAGLFLRHFVGRTGDGADAPRIPWVHLDIAGVGMNKGGGYGFTDKGATGATVRSLIRFVGAGQEETR</sequence>
<feature type="domain" description="Cytosol aminopeptidase" evidence="9">
    <location>
        <begin position="355"/>
        <end position="362"/>
    </location>
</feature>
<dbReference type="Gene3D" id="3.40.220.10">
    <property type="entry name" value="Leucine Aminopeptidase, subunit E, domain 1"/>
    <property type="match status" value="1"/>
</dbReference>
<dbReference type="PANTHER" id="PTHR11963:SF23">
    <property type="entry name" value="CYTOSOL AMINOPEPTIDASE"/>
    <property type="match status" value="1"/>
</dbReference>
<evidence type="ECO:0000259" key="9">
    <source>
        <dbReference type="PROSITE" id="PS00631"/>
    </source>
</evidence>
<feature type="binding site" evidence="8">
    <location>
        <position position="298"/>
    </location>
    <ligand>
        <name>Mn(2+)</name>
        <dbReference type="ChEBI" id="CHEBI:29035"/>
        <label>2</label>
    </ligand>
</feature>
<feature type="binding site" evidence="8">
    <location>
        <position position="359"/>
    </location>
    <ligand>
        <name>Mn(2+)</name>
        <dbReference type="ChEBI" id="CHEBI:29035"/>
        <label>2</label>
    </ligand>
</feature>
<comment type="similarity">
    <text evidence="3 8">Belongs to the peptidase M17 family.</text>
</comment>
<dbReference type="InterPro" id="IPR043472">
    <property type="entry name" value="Macro_dom-like"/>
</dbReference>
<dbReference type="AlphaFoldDB" id="A0A1G8AYW6"/>
<dbReference type="PRINTS" id="PR00481">
    <property type="entry name" value="LAMNOPPTDASE"/>
</dbReference>
<dbReference type="STRING" id="370764.SAMN04489810_2519"/>
<feature type="active site" evidence="8">
    <location>
        <position position="287"/>
    </location>
</feature>
<dbReference type="Gene3D" id="3.40.630.10">
    <property type="entry name" value="Zn peptidases"/>
    <property type="match status" value="1"/>
</dbReference>
<dbReference type="EC" id="3.4.11.1" evidence="8"/>
<feature type="binding site" evidence="8">
    <location>
        <position position="280"/>
    </location>
    <ligand>
        <name>Mn(2+)</name>
        <dbReference type="ChEBI" id="CHEBI:29035"/>
        <label>2</label>
    </ligand>
</feature>
<comment type="subcellular location">
    <subcellularLocation>
        <location evidence="8">Cytoplasm</location>
    </subcellularLocation>
</comment>
<comment type="cofactor">
    <cofactor evidence="8">
        <name>Mn(2+)</name>
        <dbReference type="ChEBI" id="CHEBI:29035"/>
    </cofactor>
    <text evidence="8">Binds 2 manganese ions per subunit.</text>
</comment>
<dbReference type="Pfam" id="PF02789">
    <property type="entry name" value="Peptidase_M17_N"/>
    <property type="match status" value="1"/>
</dbReference>
<dbReference type="HAMAP" id="MF_00181">
    <property type="entry name" value="Cytosol_peptidase_M17"/>
    <property type="match status" value="1"/>
</dbReference>
<evidence type="ECO:0000256" key="2">
    <source>
        <dbReference type="ARBA" id="ARBA00000967"/>
    </source>
</evidence>
<dbReference type="SUPFAM" id="SSF52949">
    <property type="entry name" value="Macro domain-like"/>
    <property type="match status" value="1"/>
</dbReference>
<dbReference type="NCBIfam" id="NF002073">
    <property type="entry name" value="PRK00913.1-2"/>
    <property type="match status" value="1"/>
</dbReference>
<keyword evidence="8" id="KW-0963">Cytoplasm</keyword>
<evidence type="ECO:0000256" key="7">
    <source>
        <dbReference type="ARBA" id="ARBA00049972"/>
    </source>
</evidence>
<keyword evidence="11" id="KW-1185">Reference proteome</keyword>
<gene>
    <name evidence="8" type="primary">pepA</name>
    <name evidence="10" type="ORF">SAMN04489810_2519</name>
</gene>
<dbReference type="GO" id="GO:0005737">
    <property type="term" value="C:cytoplasm"/>
    <property type="evidence" value="ECO:0007669"/>
    <property type="project" value="UniProtKB-SubCell"/>
</dbReference>
<name>A0A1G8AYW6_9MICO</name>
<feature type="binding site" evidence="8">
    <location>
        <position position="275"/>
    </location>
    <ligand>
        <name>Mn(2+)</name>
        <dbReference type="ChEBI" id="CHEBI:29035"/>
        <label>2</label>
    </ligand>
</feature>
<evidence type="ECO:0000256" key="1">
    <source>
        <dbReference type="ARBA" id="ARBA00000135"/>
    </source>
</evidence>
<dbReference type="InterPro" id="IPR011356">
    <property type="entry name" value="Leucine_aapep/pepB"/>
</dbReference>
<dbReference type="Proteomes" id="UP000199009">
    <property type="component" value="Chromosome I"/>
</dbReference>
<keyword evidence="8" id="KW-0464">Manganese</keyword>
<dbReference type="CDD" id="cd00433">
    <property type="entry name" value="Peptidase_M17"/>
    <property type="match status" value="1"/>
</dbReference>
<dbReference type="SUPFAM" id="SSF53187">
    <property type="entry name" value="Zn-dependent exopeptidases"/>
    <property type="match status" value="1"/>
</dbReference>
<feature type="binding site" evidence="8">
    <location>
        <position position="357"/>
    </location>
    <ligand>
        <name>Mn(2+)</name>
        <dbReference type="ChEBI" id="CHEBI:29035"/>
        <label>1</label>
    </ligand>
</feature>
<dbReference type="PANTHER" id="PTHR11963">
    <property type="entry name" value="LEUCINE AMINOPEPTIDASE-RELATED"/>
    <property type="match status" value="1"/>
</dbReference>
<comment type="function">
    <text evidence="7 8">Presumably involved in the processing and regular turnover of intracellular proteins. Catalyzes the removal of unsubstituted N-terminal amino acids from various peptides.</text>
</comment>
<evidence type="ECO:0000256" key="8">
    <source>
        <dbReference type="HAMAP-Rule" id="MF_00181"/>
    </source>
</evidence>
<keyword evidence="6 8" id="KW-0378">Hydrolase</keyword>
<comment type="catalytic activity">
    <reaction evidence="2 8">
        <text>Release of an N-terminal amino acid, preferentially leucine, but not glutamic or aspartic acids.</text>
        <dbReference type="EC" id="3.4.11.10"/>
    </reaction>
</comment>
<dbReference type="InterPro" id="IPR008283">
    <property type="entry name" value="Peptidase_M17_N"/>
</dbReference>
<feature type="binding site" evidence="8">
    <location>
        <position position="280"/>
    </location>
    <ligand>
        <name>Mn(2+)</name>
        <dbReference type="ChEBI" id="CHEBI:29035"/>
        <label>1</label>
    </ligand>
</feature>
<dbReference type="GO" id="GO:0070006">
    <property type="term" value="F:metalloaminopeptidase activity"/>
    <property type="evidence" value="ECO:0007669"/>
    <property type="project" value="InterPro"/>
</dbReference>
<organism evidence="10 11">
    <name type="scientific">Microbacterium pygmaeum</name>
    <dbReference type="NCBI Taxonomy" id="370764"/>
    <lineage>
        <taxon>Bacteria</taxon>
        <taxon>Bacillati</taxon>
        <taxon>Actinomycetota</taxon>
        <taxon>Actinomycetes</taxon>
        <taxon>Micrococcales</taxon>
        <taxon>Microbacteriaceae</taxon>
        <taxon>Microbacterium</taxon>
    </lineage>
</organism>
<evidence type="ECO:0000256" key="5">
    <source>
        <dbReference type="ARBA" id="ARBA00022670"/>
    </source>
</evidence>
<keyword evidence="8" id="KW-0479">Metal-binding</keyword>
<feature type="binding site" evidence="8">
    <location>
        <position position="359"/>
    </location>
    <ligand>
        <name>Mn(2+)</name>
        <dbReference type="ChEBI" id="CHEBI:29035"/>
        <label>1</label>
    </ligand>
</feature>
<evidence type="ECO:0000256" key="6">
    <source>
        <dbReference type="ARBA" id="ARBA00022801"/>
    </source>
</evidence>
<protein>
    <recommendedName>
        <fullName evidence="8">Probable cytosol aminopeptidase</fullName>
        <ecNumber evidence="8">3.4.11.1</ecNumber>
    </recommendedName>
    <alternativeName>
        <fullName evidence="8">Leucine aminopeptidase</fullName>
        <shortName evidence="8">LAP</shortName>
        <ecNumber evidence="8">3.4.11.10</ecNumber>
    </alternativeName>
    <alternativeName>
        <fullName evidence="8">Leucyl aminopeptidase</fullName>
    </alternativeName>
</protein>
<proteinExistence type="inferred from homology"/>
<reference evidence="10 11" key="1">
    <citation type="submission" date="2016-10" db="EMBL/GenBank/DDBJ databases">
        <authorList>
            <person name="de Groot N.N."/>
        </authorList>
    </citation>
    <scope>NUCLEOTIDE SEQUENCE [LARGE SCALE GENOMIC DNA]</scope>
    <source>
        <strain evidence="10 11">DSM 23142</strain>
    </source>
</reference>
<dbReference type="EMBL" id="LT629692">
    <property type="protein sequence ID" value="SDH25560.1"/>
    <property type="molecule type" value="Genomic_DNA"/>
</dbReference>
<comment type="catalytic activity">
    <reaction evidence="1 8">
        <text>Release of an N-terminal amino acid, Xaa-|-Yaa-, in which Xaa is preferably Leu, but may be other amino acids including Pro although not Arg or Lys, and Yaa may be Pro. Amino acid amides and methyl esters are also readily hydrolyzed, but rates on arylamides are exceedingly low.</text>
        <dbReference type="EC" id="3.4.11.1"/>
    </reaction>
</comment>
<evidence type="ECO:0000256" key="3">
    <source>
        <dbReference type="ARBA" id="ARBA00009528"/>
    </source>
</evidence>
<feature type="active site" evidence="8">
    <location>
        <position position="361"/>
    </location>
</feature>
<evidence type="ECO:0000256" key="4">
    <source>
        <dbReference type="ARBA" id="ARBA00022438"/>
    </source>
</evidence>
<dbReference type="PROSITE" id="PS00631">
    <property type="entry name" value="CYTOSOL_AP"/>
    <property type="match status" value="1"/>
</dbReference>
<dbReference type="GO" id="GO:0006508">
    <property type="term" value="P:proteolysis"/>
    <property type="evidence" value="ECO:0007669"/>
    <property type="project" value="UniProtKB-KW"/>
</dbReference>
<keyword evidence="4 8" id="KW-0031">Aminopeptidase</keyword>
<dbReference type="EC" id="3.4.11.10" evidence="8"/>
<dbReference type="InterPro" id="IPR023042">
    <property type="entry name" value="Peptidase_M17_leu_NH2_pept"/>
</dbReference>
<dbReference type="GO" id="GO:0030145">
    <property type="term" value="F:manganese ion binding"/>
    <property type="evidence" value="ECO:0007669"/>
    <property type="project" value="UniProtKB-UniRule"/>
</dbReference>